<comment type="subcellular location">
    <subcellularLocation>
        <location evidence="2">Cell membrane</location>
        <topology evidence="2">Multi-pass membrane protein</topology>
    </subcellularLocation>
</comment>
<dbReference type="EC" id="2.7.13.3" evidence="3"/>
<dbReference type="Gene3D" id="6.10.340.10">
    <property type="match status" value="1"/>
</dbReference>
<evidence type="ECO:0000256" key="2">
    <source>
        <dbReference type="ARBA" id="ARBA00004651"/>
    </source>
</evidence>
<dbReference type="Proteomes" id="UP001432128">
    <property type="component" value="Chromosome"/>
</dbReference>
<keyword evidence="4" id="KW-1003">Cell membrane</keyword>
<keyword evidence="10" id="KW-0812">Transmembrane</keyword>
<dbReference type="GO" id="GO:0000155">
    <property type="term" value="F:phosphorelay sensor kinase activity"/>
    <property type="evidence" value="ECO:0007669"/>
    <property type="project" value="InterPro"/>
</dbReference>
<comment type="catalytic activity">
    <reaction evidence="1">
        <text>ATP + protein L-histidine = ADP + protein N-phospho-L-histidine.</text>
        <dbReference type="EC" id="2.7.13.3"/>
    </reaction>
</comment>
<dbReference type="InterPro" id="IPR050980">
    <property type="entry name" value="2C_sensor_his_kinase"/>
</dbReference>
<dbReference type="Gene3D" id="1.10.287.130">
    <property type="match status" value="1"/>
</dbReference>
<keyword evidence="7 12" id="KW-0418">Kinase</keyword>
<dbReference type="InterPro" id="IPR003661">
    <property type="entry name" value="HisK_dim/P_dom"/>
</dbReference>
<evidence type="ECO:0000256" key="9">
    <source>
        <dbReference type="ARBA" id="ARBA00023026"/>
    </source>
</evidence>
<evidence type="ECO:0000256" key="10">
    <source>
        <dbReference type="SAM" id="Phobius"/>
    </source>
</evidence>
<dbReference type="GO" id="GO:0005886">
    <property type="term" value="C:plasma membrane"/>
    <property type="evidence" value="ECO:0007669"/>
    <property type="project" value="UniProtKB-SubCell"/>
</dbReference>
<keyword evidence="10" id="KW-0472">Membrane</keyword>
<keyword evidence="5" id="KW-0597">Phosphoprotein</keyword>
<evidence type="ECO:0000256" key="8">
    <source>
        <dbReference type="ARBA" id="ARBA00023012"/>
    </source>
</evidence>
<keyword evidence="9" id="KW-0843">Virulence</keyword>
<reference evidence="12 13" key="1">
    <citation type="submission" date="2022-10" db="EMBL/GenBank/DDBJ databases">
        <title>The complete genomes of actinobacterial strains from the NBC collection.</title>
        <authorList>
            <person name="Joergensen T.S."/>
            <person name="Alvarez Arevalo M."/>
            <person name="Sterndorff E.B."/>
            <person name="Faurdal D."/>
            <person name="Vuksanovic O."/>
            <person name="Mourched A.-S."/>
            <person name="Charusanti P."/>
            <person name="Shaw S."/>
            <person name="Blin K."/>
            <person name="Weber T."/>
        </authorList>
    </citation>
    <scope>NUCLEOTIDE SEQUENCE [LARGE SCALE GENOMIC DNA]</scope>
    <source>
        <strain evidence="12 13">NBC_00319</strain>
    </source>
</reference>
<dbReference type="InterPro" id="IPR036097">
    <property type="entry name" value="HisK_dim/P_sf"/>
</dbReference>
<dbReference type="PANTHER" id="PTHR44936">
    <property type="entry name" value="SENSOR PROTEIN CREC"/>
    <property type="match status" value="1"/>
</dbReference>
<feature type="domain" description="Histidine kinase" evidence="11">
    <location>
        <begin position="217"/>
        <end position="419"/>
    </location>
</feature>
<dbReference type="PRINTS" id="PR00344">
    <property type="entry name" value="BCTRLSENSOR"/>
</dbReference>
<feature type="transmembrane region" description="Helical" evidence="10">
    <location>
        <begin position="7"/>
        <end position="32"/>
    </location>
</feature>
<dbReference type="InterPro" id="IPR005467">
    <property type="entry name" value="His_kinase_dom"/>
</dbReference>
<evidence type="ECO:0000256" key="4">
    <source>
        <dbReference type="ARBA" id="ARBA00022475"/>
    </source>
</evidence>
<keyword evidence="13" id="KW-1185">Reference proteome</keyword>
<proteinExistence type="predicted"/>
<name>A0AAU4K2L1_9NOCA</name>
<dbReference type="SMART" id="SM00387">
    <property type="entry name" value="HATPase_c"/>
    <property type="match status" value="1"/>
</dbReference>
<accession>A0AAU4K2L1</accession>
<dbReference type="InterPro" id="IPR003594">
    <property type="entry name" value="HATPase_dom"/>
</dbReference>
<protein>
    <recommendedName>
        <fullName evidence="3">histidine kinase</fullName>
        <ecNumber evidence="3">2.7.13.3</ecNumber>
    </recommendedName>
</protein>
<evidence type="ECO:0000259" key="11">
    <source>
        <dbReference type="PROSITE" id="PS50109"/>
    </source>
</evidence>
<feature type="transmembrane region" description="Helical" evidence="10">
    <location>
        <begin position="131"/>
        <end position="154"/>
    </location>
</feature>
<sequence>MRRRILLSMIAMVMGIGFLLGLPLMFTAWWWVDDLAHQDLDQRLKRVSGELIDQESDGGPNAVALDTAPFRLLLPAGGRLELEYPAAPGESDRTAIGDTLDGATVSESVSLGDAGAITMEIPLSQVRGNQWTAVGVVALVLTASVAAGTVVAAVTAKRLADPLEELAERASSMAQGDFHSAWKSHGIVELDRVSSALEVANREIALRLEREGEIVGEVSHQLRSRLTAIQLRLDELSLHPDPDVVDEAEAAHEQVERLNRELDELIAVSRDSAVLPTGPIDVHGTVDPLVRDFTESFHQAGRELEVTYSGESTAWATPSRLREAVSVLIDNSLRHGGGVCRVEVAELVGAGMLRVAVGDEGSGVPDDRVQLIFRRGYSAAGSSGVGLSLARALVEADGGRLELTTRRPATFSIVVPTGEGGPLTGPRDRVAVAVREPR</sequence>
<dbReference type="InterPro" id="IPR036890">
    <property type="entry name" value="HATPase_C_sf"/>
</dbReference>
<dbReference type="SUPFAM" id="SSF55874">
    <property type="entry name" value="ATPase domain of HSP90 chaperone/DNA topoisomerase II/histidine kinase"/>
    <property type="match status" value="1"/>
</dbReference>
<evidence type="ECO:0000256" key="1">
    <source>
        <dbReference type="ARBA" id="ARBA00000085"/>
    </source>
</evidence>
<keyword evidence="8" id="KW-0902">Two-component regulatory system</keyword>
<keyword evidence="10" id="KW-1133">Transmembrane helix</keyword>
<dbReference type="AlphaFoldDB" id="A0AAU4K2L1"/>
<dbReference type="CDD" id="cd00082">
    <property type="entry name" value="HisKA"/>
    <property type="match status" value="1"/>
</dbReference>
<keyword evidence="6" id="KW-0808">Transferase</keyword>
<dbReference type="KEGG" id="whr:OG579_21535"/>
<dbReference type="PANTHER" id="PTHR44936:SF9">
    <property type="entry name" value="SENSOR PROTEIN CREC"/>
    <property type="match status" value="1"/>
</dbReference>
<evidence type="ECO:0000256" key="5">
    <source>
        <dbReference type="ARBA" id="ARBA00022553"/>
    </source>
</evidence>
<dbReference type="PROSITE" id="PS50109">
    <property type="entry name" value="HIS_KIN"/>
    <property type="match status" value="1"/>
</dbReference>
<evidence type="ECO:0000313" key="13">
    <source>
        <dbReference type="Proteomes" id="UP001432128"/>
    </source>
</evidence>
<evidence type="ECO:0000313" key="12">
    <source>
        <dbReference type="EMBL" id="WUM20227.1"/>
    </source>
</evidence>
<evidence type="ECO:0000256" key="3">
    <source>
        <dbReference type="ARBA" id="ARBA00012438"/>
    </source>
</evidence>
<evidence type="ECO:0000256" key="6">
    <source>
        <dbReference type="ARBA" id="ARBA00022679"/>
    </source>
</evidence>
<organism evidence="12 13">
    <name type="scientific">Williamsia herbipolensis</name>
    <dbReference type="NCBI Taxonomy" id="1603258"/>
    <lineage>
        <taxon>Bacteria</taxon>
        <taxon>Bacillati</taxon>
        <taxon>Actinomycetota</taxon>
        <taxon>Actinomycetes</taxon>
        <taxon>Mycobacteriales</taxon>
        <taxon>Nocardiaceae</taxon>
        <taxon>Williamsia</taxon>
    </lineage>
</organism>
<dbReference type="SUPFAM" id="SSF47384">
    <property type="entry name" value="Homodimeric domain of signal transducing histidine kinase"/>
    <property type="match status" value="1"/>
</dbReference>
<dbReference type="RefSeq" id="WP_045822154.1">
    <property type="nucleotide sequence ID" value="NZ_CP108021.1"/>
</dbReference>
<dbReference type="InterPro" id="IPR004358">
    <property type="entry name" value="Sig_transdc_His_kin-like_C"/>
</dbReference>
<dbReference type="EMBL" id="CP108021">
    <property type="protein sequence ID" value="WUM20227.1"/>
    <property type="molecule type" value="Genomic_DNA"/>
</dbReference>
<dbReference type="Pfam" id="PF02518">
    <property type="entry name" value="HATPase_c"/>
    <property type="match status" value="1"/>
</dbReference>
<evidence type="ECO:0000256" key="7">
    <source>
        <dbReference type="ARBA" id="ARBA00022777"/>
    </source>
</evidence>
<gene>
    <name evidence="12" type="ORF">OG579_21535</name>
</gene>
<dbReference type="Gene3D" id="3.30.565.10">
    <property type="entry name" value="Histidine kinase-like ATPase, C-terminal domain"/>
    <property type="match status" value="1"/>
</dbReference>